<feature type="non-terminal residue" evidence="2">
    <location>
        <position position="1"/>
    </location>
</feature>
<feature type="compositionally biased region" description="Basic and acidic residues" evidence="1">
    <location>
        <begin position="194"/>
        <end position="204"/>
    </location>
</feature>
<feature type="compositionally biased region" description="Low complexity" evidence="1">
    <location>
        <begin position="208"/>
        <end position="227"/>
    </location>
</feature>
<feature type="compositionally biased region" description="Basic residues" evidence="1">
    <location>
        <begin position="83"/>
        <end position="92"/>
    </location>
</feature>
<feature type="compositionally biased region" description="Low complexity" evidence="1">
    <location>
        <begin position="33"/>
        <end position="49"/>
    </location>
</feature>
<feature type="non-terminal residue" evidence="2">
    <location>
        <position position="432"/>
    </location>
</feature>
<protein>
    <submittedName>
        <fullName evidence="2">Uncharacterized protein</fullName>
    </submittedName>
</protein>
<dbReference type="AlphaFoldDB" id="A0A6J4S3Q4"/>
<gene>
    <name evidence="2" type="ORF">AVDCRST_MAG38-2491</name>
</gene>
<feature type="region of interest" description="Disordered" evidence="1">
    <location>
        <begin position="1"/>
        <end position="319"/>
    </location>
</feature>
<reference evidence="2" key="1">
    <citation type="submission" date="2020-02" db="EMBL/GenBank/DDBJ databases">
        <authorList>
            <person name="Meier V. D."/>
        </authorList>
    </citation>
    <scope>NUCLEOTIDE SEQUENCE</scope>
    <source>
        <strain evidence="2">AVDCRST_MAG38</strain>
    </source>
</reference>
<feature type="region of interest" description="Disordered" evidence="1">
    <location>
        <begin position="382"/>
        <end position="413"/>
    </location>
</feature>
<feature type="region of interest" description="Disordered" evidence="1">
    <location>
        <begin position="333"/>
        <end position="369"/>
    </location>
</feature>
<evidence type="ECO:0000256" key="1">
    <source>
        <dbReference type="SAM" id="MobiDB-lite"/>
    </source>
</evidence>
<evidence type="ECO:0000313" key="2">
    <source>
        <dbReference type="EMBL" id="CAA9488643.1"/>
    </source>
</evidence>
<name>A0A6J4S3Q4_9ACTN</name>
<proteinExistence type="predicted"/>
<feature type="compositionally biased region" description="Basic residues" evidence="1">
    <location>
        <begin position="124"/>
        <end position="133"/>
    </location>
</feature>
<feature type="compositionally biased region" description="Basic residues" evidence="1">
    <location>
        <begin position="382"/>
        <end position="396"/>
    </location>
</feature>
<accession>A0A6J4S3Q4</accession>
<feature type="compositionally biased region" description="Low complexity" evidence="1">
    <location>
        <begin position="138"/>
        <end position="157"/>
    </location>
</feature>
<sequence>GPRRPPAGDPQRVRRRSQRAPSIGRARSRRRPAGPAAPSRRGARGTLGRARARGRRGRRGDVPRGGVGALRHADPLACGLARRSPRRRRGRGARAAGRALRQVADQRTGDARARRRGGEARAHAAGRHRRRVRDVRAVRVGRPGIPPAARGHPAGPRSVRAGLERRGAQCRAGGDVAPHDRAGRAEPAASALPRRRDDLPDPRRLPRQHAAAPAGTAPGARGAAAPHPRAPPPLRRPDREPAEGDPALGARGVVPPAGDRAGARDAAGVGPLRDGPAGPPRRVRGGSAHGGRRGAGDRRHTRPRNPRERVPARRARPGAARELGAVLPARHRRDAPRVRDGRARGHRARRARLGGDARRRGAGARRGAERHRVRRFLTLHGPRGRARGCSRGRRGRQGGGSALRRTAGRRCARITRRDQPSFCGGLSRYGEV</sequence>
<feature type="compositionally biased region" description="Low complexity" evidence="1">
    <location>
        <begin position="257"/>
        <end position="276"/>
    </location>
</feature>
<organism evidence="2">
    <name type="scientific">uncultured Solirubrobacteraceae bacterium</name>
    <dbReference type="NCBI Taxonomy" id="1162706"/>
    <lineage>
        <taxon>Bacteria</taxon>
        <taxon>Bacillati</taxon>
        <taxon>Actinomycetota</taxon>
        <taxon>Thermoleophilia</taxon>
        <taxon>Solirubrobacterales</taxon>
        <taxon>Solirubrobacteraceae</taxon>
        <taxon>environmental samples</taxon>
    </lineage>
</organism>
<dbReference type="EMBL" id="CADCVJ010000210">
    <property type="protein sequence ID" value="CAA9488643.1"/>
    <property type="molecule type" value="Genomic_DNA"/>
</dbReference>
<feature type="compositionally biased region" description="Basic and acidic residues" evidence="1">
    <location>
        <begin position="107"/>
        <end position="122"/>
    </location>
</feature>
<feature type="compositionally biased region" description="Basic residues" evidence="1">
    <location>
        <begin position="360"/>
        <end position="369"/>
    </location>
</feature>